<evidence type="ECO:0000259" key="1">
    <source>
        <dbReference type="Pfam" id="PF13280"/>
    </source>
</evidence>
<dbReference type="InterPro" id="IPR026881">
    <property type="entry name" value="WYL_dom"/>
</dbReference>
<dbReference type="Pfam" id="PF19187">
    <property type="entry name" value="HTH_PafC"/>
    <property type="match status" value="1"/>
</dbReference>
<feature type="domain" description="PafC HTH" evidence="2">
    <location>
        <begin position="10"/>
        <end position="130"/>
    </location>
</feature>
<dbReference type="KEGG" id="ndp:E2C04_09080"/>
<dbReference type="Proteomes" id="UP000630594">
    <property type="component" value="Unassembled WGS sequence"/>
</dbReference>
<evidence type="ECO:0000313" key="6">
    <source>
        <dbReference type="Proteomes" id="UP000297025"/>
    </source>
</evidence>
<reference evidence="4" key="2">
    <citation type="journal article" date="2014" name="Int. J. Syst. Evol. Microbiol.">
        <title>Complete genome of a new Firmicutes species belonging to the dominant human colonic microbiota ('Ruminococcus bicirculans') reveals two chromosomes and a selective capacity to utilize plant glucans.</title>
        <authorList>
            <consortium name="NISC Comparative Sequencing Program"/>
            <person name="Wegmann U."/>
            <person name="Louis P."/>
            <person name="Goesmann A."/>
            <person name="Henrissat B."/>
            <person name="Duncan S.H."/>
            <person name="Flint H.J."/>
        </authorList>
    </citation>
    <scope>NUCLEOTIDE SEQUENCE</scope>
    <source>
        <strain evidence="4">CCM 7403</strain>
    </source>
</reference>
<dbReference type="InterPro" id="IPR051534">
    <property type="entry name" value="CBASS_pafABC_assoc_protein"/>
</dbReference>
<gene>
    <name evidence="5" type="ORF">E2C04_09080</name>
    <name evidence="4" type="ORF">GCM10007231_26130</name>
</gene>
<dbReference type="PANTHER" id="PTHR34580:SF1">
    <property type="entry name" value="PROTEIN PAFC"/>
    <property type="match status" value="1"/>
</dbReference>
<dbReference type="InterPro" id="IPR028349">
    <property type="entry name" value="PafC-like"/>
</dbReference>
<dbReference type="PIRSF" id="PIRSF016838">
    <property type="entry name" value="PafC"/>
    <property type="match status" value="1"/>
</dbReference>
<evidence type="ECO:0000313" key="4">
    <source>
        <dbReference type="EMBL" id="GGD25553.1"/>
    </source>
</evidence>
<reference evidence="4" key="5">
    <citation type="submission" date="2024-05" db="EMBL/GenBank/DDBJ databases">
        <authorList>
            <person name="Sun Q."/>
            <person name="Sedlacek I."/>
        </authorList>
    </citation>
    <scope>NUCLEOTIDE SEQUENCE</scope>
    <source>
        <strain evidence="4">CCM 7403</strain>
    </source>
</reference>
<protein>
    <submittedName>
        <fullName evidence="4">Protein pafC</fullName>
    </submittedName>
    <submittedName>
        <fullName evidence="5">WYL domain-containing protein</fullName>
    </submittedName>
</protein>
<dbReference type="PANTHER" id="PTHR34580">
    <property type="match status" value="1"/>
</dbReference>
<dbReference type="OrthoDB" id="5174471at2"/>
<dbReference type="Pfam" id="PF25583">
    <property type="entry name" value="WCX"/>
    <property type="match status" value="1"/>
</dbReference>
<dbReference type="Proteomes" id="UP000297025">
    <property type="component" value="Chromosome"/>
</dbReference>
<dbReference type="PROSITE" id="PS52050">
    <property type="entry name" value="WYL"/>
    <property type="match status" value="1"/>
</dbReference>
<proteinExistence type="predicted"/>
<name>A0A4P7UB40_9ACTN</name>
<sequence>MSRAGTGARDQVARLLALVPLLHSRRGLNLAEAATLLGTTPEQVRKDLKVLWMCGLPGGLTDDLIDVDMEAFEEEGAQGVIHVANADYLSRPVRLSATEATALVVALRAVRDSSPEETRAIVDTVIAKLEVAAASERSQVEVAPTPVEASPVRAAIQQALDAGAQLRLTYWVASRDEVGERVVDPLRLASVNGVDYLQAWCHRAEGTRIFRLDRTEQAEVLDAPVLMHPSDSEEPLSVALFTTSPDATTVTLRLAPEARWVPEYYPVDDVRHLPDGFLEVDLKVVDLSWLHQLVLRLAPHATVLGPAHVAATVQRSAMDTLSLYT</sequence>
<dbReference type="EMBL" id="CP038462">
    <property type="protein sequence ID" value="QCC77300.1"/>
    <property type="molecule type" value="Genomic_DNA"/>
</dbReference>
<dbReference type="AlphaFoldDB" id="A0A4P7UB40"/>
<reference evidence="7" key="3">
    <citation type="journal article" date="2019" name="Int. J. Syst. Evol. Microbiol.">
        <title>The Global Catalogue of Microorganisms (GCM) 10K type strain sequencing project: providing services to taxonomists for standard genome sequencing and annotation.</title>
        <authorList>
            <consortium name="The Broad Institute Genomics Platform"/>
            <consortium name="The Broad Institute Genome Sequencing Center for Infectious Disease"/>
            <person name="Wu L."/>
            <person name="Ma J."/>
        </authorList>
    </citation>
    <scope>NUCLEOTIDE SEQUENCE [LARGE SCALE GENOMIC DNA]</scope>
    <source>
        <strain evidence="7">CCM 7403</strain>
    </source>
</reference>
<accession>A0A4P7UB40</accession>
<dbReference type="InterPro" id="IPR057727">
    <property type="entry name" value="WCX_dom"/>
</dbReference>
<dbReference type="Pfam" id="PF13280">
    <property type="entry name" value="WYL"/>
    <property type="match status" value="1"/>
</dbReference>
<dbReference type="EMBL" id="BMCK01000004">
    <property type="protein sequence ID" value="GGD25553.1"/>
    <property type="molecule type" value="Genomic_DNA"/>
</dbReference>
<dbReference type="InterPro" id="IPR043839">
    <property type="entry name" value="PafC_HTH"/>
</dbReference>
<keyword evidence="7" id="KW-1185">Reference proteome</keyword>
<evidence type="ECO:0000313" key="7">
    <source>
        <dbReference type="Proteomes" id="UP000630594"/>
    </source>
</evidence>
<reference evidence="5" key="4">
    <citation type="submission" date="2019-03" db="EMBL/GenBank/DDBJ databases">
        <authorList>
            <person name="Huang Y."/>
        </authorList>
    </citation>
    <scope>NUCLEOTIDE SEQUENCE</scope>
    <source>
        <strain evidence="5">JCM 16608</strain>
    </source>
</reference>
<reference evidence="5 6" key="1">
    <citation type="journal article" date="2008" name="Int. J. Syst. Evol. Microbiol.">
        <title>Nocardioides daphniae sp. nov., isolated from Daphnia cucullata (Crustacea: Cladocera).</title>
        <authorList>
            <person name="Toth E.M."/>
            <person name="Keki Z."/>
            <person name="Homonnay Z.G."/>
            <person name="Borsodi A.K."/>
            <person name="Marialigeti K."/>
            <person name="Schumann P."/>
        </authorList>
    </citation>
    <scope>NUCLEOTIDE SEQUENCE [LARGE SCALE GENOMIC DNA]</scope>
    <source>
        <strain evidence="5 6">JCM 16608</strain>
    </source>
</reference>
<feature type="domain" description="WYL" evidence="1">
    <location>
        <begin position="154"/>
        <end position="220"/>
    </location>
</feature>
<dbReference type="RefSeq" id="WP_135832346.1">
    <property type="nucleotide sequence ID" value="NZ_BMCK01000004.1"/>
</dbReference>
<evidence type="ECO:0000259" key="2">
    <source>
        <dbReference type="Pfam" id="PF19187"/>
    </source>
</evidence>
<feature type="domain" description="WCX" evidence="3">
    <location>
        <begin position="247"/>
        <end position="317"/>
    </location>
</feature>
<organism evidence="5 6">
    <name type="scientific">Nocardioides daphniae</name>
    <dbReference type="NCBI Taxonomy" id="402297"/>
    <lineage>
        <taxon>Bacteria</taxon>
        <taxon>Bacillati</taxon>
        <taxon>Actinomycetota</taxon>
        <taxon>Actinomycetes</taxon>
        <taxon>Propionibacteriales</taxon>
        <taxon>Nocardioidaceae</taxon>
        <taxon>Nocardioides</taxon>
    </lineage>
</organism>
<evidence type="ECO:0000313" key="5">
    <source>
        <dbReference type="EMBL" id="QCC77300.1"/>
    </source>
</evidence>
<evidence type="ECO:0000259" key="3">
    <source>
        <dbReference type="Pfam" id="PF25583"/>
    </source>
</evidence>